<dbReference type="EMBL" id="UAUU01000002">
    <property type="protein sequence ID" value="SPZ84587.1"/>
    <property type="molecule type" value="Genomic_DNA"/>
</dbReference>
<dbReference type="Proteomes" id="UP000251241">
    <property type="component" value="Unassembled WGS sequence"/>
</dbReference>
<keyword evidence="3" id="KW-0732">Signal</keyword>
<dbReference type="RefSeq" id="WP_112373993.1">
    <property type="nucleotide sequence ID" value="NZ_CP069793.1"/>
</dbReference>
<evidence type="ECO:0000256" key="3">
    <source>
        <dbReference type="ARBA" id="ARBA00022729"/>
    </source>
</evidence>
<comment type="similarity">
    <text evidence="2">Belongs to the SusD family.</text>
</comment>
<keyword evidence="4" id="KW-0472">Membrane</keyword>
<dbReference type="Pfam" id="PF07980">
    <property type="entry name" value="SusD_RagB"/>
    <property type="match status" value="1"/>
</dbReference>
<dbReference type="GO" id="GO:0009279">
    <property type="term" value="C:cell outer membrane"/>
    <property type="evidence" value="ECO:0007669"/>
    <property type="project" value="UniProtKB-SubCell"/>
</dbReference>
<evidence type="ECO:0000313" key="8">
    <source>
        <dbReference type="EMBL" id="SPZ84587.1"/>
    </source>
</evidence>
<dbReference type="PROSITE" id="PS51257">
    <property type="entry name" value="PROKAR_LIPOPROTEIN"/>
    <property type="match status" value="1"/>
</dbReference>
<evidence type="ECO:0000256" key="4">
    <source>
        <dbReference type="ARBA" id="ARBA00023136"/>
    </source>
</evidence>
<feature type="domain" description="RagB/SusD" evidence="6">
    <location>
        <begin position="377"/>
        <end position="505"/>
    </location>
</feature>
<evidence type="ECO:0000256" key="5">
    <source>
        <dbReference type="ARBA" id="ARBA00023237"/>
    </source>
</evidence>
<name>A0A2X2IQT1_SPHMU</name>
<feature type="domain" description="SusD-like N-terminal" evidence="7">
    <location>
        <begin position="44"/>
        <end position="240"/>
    </location>
</feature>
<dbReference type="GeneID" id="97183526"/>
<sequence>MKKYISNALSLLTGSLFLFSCSLNRDPLSDYSDVSQGKTETGTQIVFKNRAEVETYLAGIYQQMKDRQEHWYLDLLLIGDSHADNSYAGTTGAEVVPFENNSIEGSNSVVDRDWGRYLEDVGRANRLIIYVDSVADKSLSDTDIRTYKAQAKLFRALAMFDMVRIFGSIPVITTIAPDITGDNVNEVYPQYFPKQATVEEAYKQIEKDLMDGLADAPPNNNGNKTLFTKSVARAMLAKIYAEKPIRDYAKVIQYVDALTADGFDLNTNYSDLYAMNASNTDLAQRNTKESILEAQFTSGGGNWATWMFGRDLSNYDNNFTWAKWITPSRDLIQAYTNEGDQVRLGQSIVYYSTTWSNYYPSNHYPFMFKLRSAFNSIVKLRYADLLLLKAEALIQQGSDLSGAADIIDKIRTRAKLPKISAAVRSNKDALLDAYLKERRLELAFEGQRWFDLVRLDKVESVMNAVYAKDAGRKAQVYPFTKNSYRLPIPQPKIDQNPNLVQNPGY</sequence>
<evidence type="ECO:0000256" key="2">
    <source>
        <dbReference type="ARBA" id="ARBA00006275"/>
    </source>
</evidence>
<evidence type="ECO:0000259" key="6">
    <source>
        <dbReference type="Pfam" id="PF07980"/>
    </source>
</evidence>
<dbReference type="Pfam" id="PF14322">
    <property type="entry name" value="SusD-like_3"/>
    <property type="match status" value="1"/>
</dbReference>
<organism evidence="8 9">
    <name type="scientific">Sphingobacterium multivorum</name>
    <dbReference type="NCBI Taxonomy" id="28454"/>
    <lineage>
        <taxon>Bacteria</taxon>
        <taxon>Pseudomonadati</taxon>
        <taxon>Bacteroidota</taxon>
        <taxon>Sphingobacteriia</taxon>
        <taxon>Sphingobacteriales</taxon>
        <taxon>Sphingobacteriaceae</taxon>
        <taxon>Sphingobacterium</taxon>
    </lineage>
</organism>
<accession>A0A2X2IQT1</accession>
<gene>
    <name evidence="8" type="ORF">NCTC11343_01129</name>
</gene>
<dbReference type="InterPro" id="IPR011990">
    <property type="entry name" value="TPR-like_helical_dom_sf"/>
</dbReference>
<evidence type="ECO:0000259" key="7">
    <source>
        <dbReference type="Pfam" id="PF14322"/>
    </source>
</evidence>
<dbReference type="SUPFAM" id="SSF48452">
    <property type="entry name" value="TPR-like"/>
    <property type="match status" value="1"/>
</dbReference>
<dbReference type="InterPro" id="IPR012944">
    <property type="entry name" value="SusD_RagB_dom"/>
</dbReference>
<evidence type="ECO:0000313" key="9">
    <source>
        <dbReference type="Proteomes" id="UP000251241"/>
    </source>
</evidence>
<reference evidence="8 9" key="1">
    <citation type="submission" date="2018-06" db="EMBL/GenBank/DDBJ databases">
        <authorList>
            <consortium name="Pathogen Informatics"/>
            <person name="Doyle S."/>
        </authorList>
    </citation>
    <scope>NUCLEOTIDE SEQUENCE [LARGE SCALE GENOMIC DNA]</scope>
    <source>
        <strain evidence="8 9">NCTC11343</strain>
    </source>
</reference>
<keyword evidence="5" id="KW-0998">Cell outer membrane</keyword>
<comment type="subcellular location">
    <subcellularLocation>
        <location evidence="1">Cell outer membrane</location>
    </subcellularLocation>
</comment>
<dbReference type="AlphaFoldDB" id="A0A2X2IQT1"/>
<proteinExistence type="inferred from homology"/>
<protein>
    <submittedName>
        <fullName evidence="8">SusD family</fullName>
    </submittedName>
</protein>
<dbReference type="Gene3D" id="1.25.40.390">
    <property type="match status" value="1"/>
</dbReference>
<dbReference type="InterPro" id="IPR033985">
    <property type="entry name" value="SusD-like_N"/>
</dbReference>
<evidence type="ECO:0000256" key="1">
    <source>
        <dbReference type="ARBA" id="ARBA00004442"/>
    </source>
</evidence>
<dbReference type="CDD" id="cd08977">
    <property type="entry name" value="SusD"/>
    <property type="match status" value="1"/>
</dbReference>